<dbReference type="EMBL" id="AP024485">
    <property type="protein sequence ID" value="BCS89193.1"/>
    <property type="molecule type" value="Genomic_DNA"/>
</dbReference>
<keyword evidence="5" id="KW-0411">Iron-sulfur</keyword>
<evidence type="ECO:0000259" key="6">
    <source>
        <dbReference type="PROSITE" id="PS51918"/>
    </source>
</evidence>
<dbReference type="SFLD" id="SFLDS00029">
    <property type="entry name" value="Radical_SAM"/>
    <property type="match status" value="1"/>
</dbReference>
<dbReference type="PROSITE" id="PS51918">
    <property type="entry name" value="RADICAL_SAM"/>
    <property type="match status" value="1"/>
</dbReference>
<organism evidence="7 8">
    <name type="scientific">Pseudodesulfovibrio sediminis</name>
    <dbReference type="NCBI Taxonomy" id="2810563"/>
    <lineage>
        <taxon>Bacteria</taxon>
        <taxon>Pseudomonadati</taxon>
        <taxon>Thermodesulfobacteriota</taxon>
        <taxon>Desulfovibrionia</taxon>
        <taxon>Desulfovibrionales</taxon>
        <taxon>Desulfovibrionaceae</taxon>
    </lineage>
</organism>
<sequence length="349" mass="41073">MKINLNYFVVNKRFDNLRYFFRRGHFLLLLWDRIKWHWFPRLNIVPDFPQTVDIETSLSCQLQCPMCTRSQMDDGTMRGLMDFDLFTKIIDECAEHNVFSVKLSWRGEPTMNPRLVEMVRYAKEKGIRDVAFLTNGGLLNEESLKAFMDAGLDWISFSIDGLNEEYERIRKPITFEYITNIVRTLYRLKKSRNTAKPLVRVQTISGVIANTPEYFDYWEPYVDRIAVIAEQHRENPELIKHDPEYVCQSPFQRVFITWDGVVIPCHGDYHLHHAMGNVQKTSLKAIWTSTKFQVFRKDMREKRRLDHLGCTLCPDGGQYTGDTLNVDGREIPIIKYLENEQPNSEGEKK</sequence>
<keyword evidence="4" id="KW-0408">Iron</keyword>
<evidence type="ECO:0000256" key="3">
    <source>
        <dbReference type="ARBA" id="ARBA00022723"/>
    </source>
</evidence>
<dbReference type="InterPro" id="IPR058240">
    <property type="entry name" value="rSAM_sf"/>
</dbReference>
<evidence type="ECO:0000256" key="4">
    <source>
        <dbReference type="ARBA" id="ARBA00023004"/>
    </source>
</evidence>
<dbReference type="Pfam" id="PF04055">
    <property type="entry name" value="Radical_SAM"/>
    <property type="match status" value="1"/>
</dbReference>
<evidence type="ECO:0000256" key="2">
    <source>
        <dbReference type="ARBA" id="ARBA00022691"/>
    </source>
</evidence>
<gene>
    <name evidence="7" type="ORF">PSDVSF_24350</name>
</gene>
<keyword evidence="2" id="KW-0949">S-adenosyl-L-methionine</keyword>
<evidence type="ECO:0000256" key="5">
    <source>
        <dbReference type="ARBA" id="ARBA00023014"/>
    </source>
</evidence>
<dbReference type="Pfam" id="PF13186">
    <property type="entry name" value="SPASM"/>
    <property type="match status" value="1"/>
</dbReference>
<dbReference type="SUPFAM" id="SSF102114">
    <property type="entry name" value="Radical SAM enzymes"/>
    <property type="match status" value="1"/>
</dbReference>
<dbReference type="Proteomes" id="UP001053296">
    <property type="component" value="Chromosome"/>
</dbReference>
<dbReference type="RefSeq" id="WP_229591178.1">
    <property type="nucleotide sequence ID" value="NZ_AP024485.1"/>
</dbReference>
<reference evidence="7" key="1">
    <citation type="journal article" date="2022" name="Arch. Microbiol.">
        <title>Pseudodesulfovibrio sediminis sp. nov., a mesophilic and neutrophilic sulfate-reducing bacterium isolated from sediment of a brackish lake.</title>
        <authorList>
            <person name="Takahashi A."/>
            <person name="Kojima H."/>
            <person name="Watanabe M."/>
            <person name="Fukui M."/>
        </authorList>
    </citation>
    <scope>NUCLEOTIDE SEQUENCE</scope>
    <source>
        <strain evidence="7">SF6</strain>
    </source>
</reference>
<dbReference type="InterPro" id="IPR013785">
    <property type="entry name" value="Aldolase_TIM"/>
</dbReference>
<dbReference type="InterPro" id="IPR007197">
    <property type="entry name" value="rSAM"/>
</dbReference>
<dbReference type="PANTHER" id="PTHR11228:SF7">
    <property type="entry name" value="PQQA PEPTIDE CYCLASE"/>
    <property type="match status" value="1"/>
</dbReference>
<dbReference type="InterPro" id="IPR023885">
    <property type="entry name" value="4Fe4S-binding_SPASM_dom"/>
</dbReference>
<dbReference type="PANTHER" id="PTHR11228">
    <property type="entry name" value="RADICAL SAM DOMAIN PROTEIN"/>
    <property type="match status" value="1"/>
</dbReference>
<feature type="domain" description="Radical SAM core" evidence="6">
    <location>
        <begin position="46"/>
        <end position="268"/>
    </location>
</feature>
<keyword evidence="3" id="KW-0479">Metal-binding</keyword>
<dbReference type="InterPro" id="IPR050377">
    <property type="entry name" value="Radical_SAM_PqqE_MftC-like"/>
</dbReference>
<keyword evidence="8" id="KW-1185">Reference proteome</keyword>
<evidence type="ECO:0000313" key="7">
    <source>
        <dbReference type="EMBL" id="BCS89193.1"/>
    </source>
</evidence>
<protein>
    <recommendedName>
        <fullName evidence="6">Radical SAM core domain-containing protein</fullName>
    </recommendedName>
</protein>
<accession>A0ABN6EUP6</accession>
<comment type="cofactor">
    <cofactor evidence="1">
        <name>[4Fe-4S] cluster</name>
        <dbReference type="ChEBI" id="CHEBI:49883"/>
    </cofactor>
</comment>
<dbReference type="Gene3D" id="3.20.20.70">
    <property type="entry name" value="Aldolase class I"/>
    <property type="match status" value="1"/>
</dbReference>
<dbReference type="CDD" id="cd01335">
    <property type="entry name" value="Radical_SAM"/>
    <property type="match status" value="1"/>
</dbReference>
<proteinExistence type="predicted"/>
<dbReference type="SFLD" id="SFLDG01067">
    <property type="entry name" value="SPASM/twitch_domain_containing"/>
    <property type="match status" value="1"/>
</dbReference>
<dbReference type="CDD" id="cd21109">
    <property type="entry name" value="SPASM"/>
    <property type="match status" value="1"/>
</dbReference>
<evidence type="ECO:0000313" key="8">
    <source>
        <dbReference type="Proteomes" id="UP001053296"/>
    </source>
</evidence>
<name>A0ABN6EUP6_9BACT</name>
<evidence type="ECO:0000256" key="1">
    <source>
        <dbReference type="ARBA" id="ARBA00001966"/>
    </source>
</evidence>